<feature type="coiled-coil region" evidence="1">
    <location>
        <begin position="50"/>
        <end position="84"/>
    </location>
</feature>
<proteinExistence type="predicted"/>
<accession>A0A8S5UQA1</accession>
<dbReference type="EMBL" id="BK016120">
    <property type="protein sequence ID" value="DAF96672.1"/>
    <property type="molecule type" value="Genomic_DNA"/>
</dbReference>
<name>A0A8S5UQA1_9CAUD</name>
<organism evidence="2">
    <name type="scientific">Siphoviridae sp. ctfrT39</name>
    <dbReference type="NCBI Taxonomy" id="2825598"/>
    <lineage>
        <taxon>Viruses</taxon>
        <taxon>Duplodnaviria</taxon>
        <taxon>Heunggongvirae</taxon>
        <taxon>Uroviricota</taxon>
        <taxon>Caudoviricetes</taxon>
    </lineage>
</organism>
<reference evidence="2" key="1">
    <citation type="journal article" date="2021" name="Proc. Natl. Acad. Sci. U.S.A.">
        <title>A Catalog of Tens of Thousands of Viruses from Human Metagenomes Reveals Hidden Associations with Chronic Diseases.</title>
        <authorList>
            <person name="Tisza M.J."/>
            <person name="Buck C.B."/>
        </authorList>
    </citation>
    <scope>NUCLEOTIDE SEQUENCE</scope>
    <source>
        <strain evidence="2">CtfrT39</strain>
    </source>
</reference>
<evidence type="ECO:0000313" key="2">
    <source>
        <dbReference type="EMBL" id="DAF96672.1"/>
    </source>
</evidence>
<evidence type="ECO:0000256" key="1">
    <source>
        <dbReference type="SAM" id="Coils"/>
    </source>
</evidence>
<sequence>MKINMNHVKEKIAGFIFDLIIESGSKSKFFRKYTNHRFRKQYERWEGNAAYSIYKRNNDLEKEISELREEINTLKRRLRGAYNKIKVVATEYPKNIPCPHGEKDEINQDLVRTDSVECWCCPGHVCRVPENGTIICWNKNFEQSEDLENKQK</sequence>
<protein>
    <submittedName>
        <fullName evidence="2">Interferon-induced 35 kDa protein (IFP 35) N-terminus</fullName>
    </submittedName>
</protein>
<keyword evidence="1" id="KW-0175">Coiled coil</keyword>